<gene>
    <name evidence="1" type="ORF">I4I82_26540</name>
    <name evidence="2" type="ORF">I4I82_33770</name>
</gene>
<dbReference type="Proteomes" id="UP000694300">
    <property type="component" value="Unassembled WGS sequence"/>
</dbReference>
<protein>
    <submittedName>
        <fullName evidence="1">Uncharacterized protein</fullName>
    </submittedName>
</protein>
<evidence type="ECO:0000313" key="3">
    <source>
        <dbReference type="Proteomes" id="UP000694300"/>
    </source>
</evidence>
<evidence type="ECO:0000313" key="2">
    <source>
        <dbReference type="EMBL" id="MBW0132619.1"/>
    </source>
</evidence>
<name>A0ABS6UG65_9PSEU</name>
<dbReference type="EMBL" id="JADQDF010000001">
    <property type="protein sequence ID" value="MBW0131214.1"/>
    <property type="molecule type" value="Genomic_DNA"/>
</dbReference>
<reference evidence="1 3" key="1">
    <citation type="submission" date="2020-11" db="EMBL/GenBank/DDBJ databases">
        <title>Pseudonocardia abyssalis sp. nov. and Pseudonocardia oceani sp. nov., description and phylogenomic analysis of two novel actinomycetes isolated from the deep Southern Ocean.</title>
        <authorList>
            <person name="Parra J."/>
        </authorList>
    </citation>
    <scope>NUCLEOTIDE SEQUENCE [LARGE SCALE GENOMIC DNA]</scope>
    <source>
        <strain evidence="1">KRD-185</strain>
        <strain evidence="3">KRD185</strain>
    </source>
</reference>
<dbReference type="RefSeq" id="WP_218596174.1">
    <property type="nucleotide sequence ID" value="NZ_JADQDE010000005.1"/>
</dbReference>
<keyword evidence="3" id="KW-1185">Reference proteome</keyword>
<evidence type="ECO:0000313" key="1">
    <source>
        <dbReference type="EMBL" id="MBW0131214.1"/>
    </source>
</evidence>
<accession>A0ABS6UG65</accession>
<dbReference type="EMBL" id="JADQDF010000003">
    <property type="protein sequence ID" value="MBW0132619.1"/>
    <property type="molecule type" value="Genomic_DNA"/>
</dbReference>
<comment type="caution">
    <text evidence="1">The sequence shown here is derived from an EMBL/GenBank/DDBJ whole genome shotgun (WGS) entry which is preliminary data.</text>
</comment>
<sequence length="75" mass="8355">MESTPEAQLRAATGRRKRLVKQAEAARLAERAAILAALEDGMRQVDVVGITGYTREHVRRLADAEREERGSVDHD</sequence>
<organism evidence="1 3">
    <name type="scientific">Pseudonocardia oceani</name>
    <dbReference type="NCBI Taxonomy" id="2792013"/>
    <lineage>
        <taxon>Bacteria</taxon>
        <taxon>Bacillati</taxon>
        <taxon>Actinomycetota</taxon>
        <taxon>Actinomycetes</taxon>
        <taxon>Pseudonocardiales</taxon>
        <taxon>Pseudonocardiaceae</taxon>
        <taxon>Pseudonocardia</taxon>
    </lineage>
</organism>
<proteinExistence type="predicted"/>